<gene>
    <name evidence="1" type="ORF">BN2475_580010</name>
</gene>
<evidence type="ECO:0000313" key="2">
    <source>
        <dbReference type="Proteomes" id="UP000187012"/>
    </source>
</evidence>
<organism evidence="1 2">
    <name type="scientific">Paraburkholderia ribeironis</name>
    <dbReference type="NCBI Taxonomy" id="1247936"/>
    <lineage>
        <taxon>Bacteria</taxon>
        <taxon>Pseudomonadati</taxon>
        <taxon>Pseudomonadota</taxon>
        <taxon>Betaproteobacteria</taxon>
        <taxon>Burkholderiales</taxon>
        <taxon>Burkholderiaceae</taxon>
        <taxon>Paraburkholderia</taxon>
    </lineage>
</organism>
<sequence>MPSWRVSTTEQESMLVPRVAMFWTLSIYCSDRYPAWIEGVYGHKTGPDYRSQRLSRQSLPISPPVQ</sequence>
<keyword evidence="2" id="KW-1185">Reference proteome</keyword>
<name>A0A1N7SE16_9BURK</name>
<accession>A0A1N7SE16</accession>
<dbReference type="STRING" id="1247936.BN2475_580010"/>
<reference evidence="1 2" key="1">
    <citation type="submission" date="2016-12" db="EMBL/GenBank/DDBJ databases">
        <authorList>
            <person name="Song W.-J."/>
            <person name="Kurnit D.M."/>
        </authorList>
    </citation>
    <scope>NUCLEOTIDE SEQUENCE [LARGE SCALE GENOMIC DNA]</scope>
    <source>
        <strain evidence="1 2">STM7296</strain>
    </source>
</reference>
<proteinExistence type="predicted"/>
<dbReference type="AlphaFoldDB" id="A0A1N7SE16"/>
<protein>
    <submittedName>
        <fullName evidence="1">Uncharacterized protein</fullName>
    </submittedName>
</protein>
<evidence type="ECO:0000313" key="1">
    <source>
        <dbReference type="EMBL" id="SIT45613.1"/>
    </source>
</evidence>
<dbReference type="Proteomes" id="UP000187012">
    <property type="component" value="Unassembled WGS sequence"/>
</dbReference>
<dbReference type="EMBL" id="CYGX02000058">
    <property type="protein sequence ID" value="SIT45613.1"/>
    <property type="molecule type" value="Genomic_DNA"/>
</dbReference>